<dbReference type="Proteomes" id="UP000266441">
    <property type="component" value="Unassembled WGS sequence"/>
</dbReference>
<feature type="transmembrane region" description="Helical" evidence="1">
    <location>
        <begin position="168"/>
        <end position="187"/>
    </location>
</feature>
<keyword evidence="1" id="KW-0472">Membrane</keyword>
<feature type="transmembrane region" description="Helical" evidence="1">
    <location>
        <begin position="143"/>
        <end position="161"/>
    </location>
</feature>
<reference evidence="2 3" key="1">
    <citation type="journal article" date="2015" name="Int. J. Syst. Evol. Microbiol.">
        <title>Mariniphaga sediminis sp. nov., isolated from coastal sediment.</title>
        <authorList>
            <person name="Wang F.Q."/>
            <person name="Shen Q.Y."/>
            <person name="Chen G.J."/>
            <person name="Du Z.J."/>
        </authorList>
    </citation>
    <scope>NUCLEOTIDE SEQUENCE [LARGE SCALE GENOMIC DNA]</scope>
    <source>
        <strain evidence="2 3">SY21</strain>
    </source>
</reference>
<feature type="transmembrane region" description="Helical" evidence="1">
    <location>
        <begin position="113"/>
        <end position="131"/>
    </location>
</feature>
<feature type="transmembrane region" description="Helical" evidence="1">
    <location>
        <begin position="60"/>
        <end position="80"/>
    </location>
</feature>
<proteinExistence type="predicted"/>
<dbReference type="RefSeq" id="WP_119348550.1">
    <property type="nucleotide sequence ID" value="NZ_QWET01000002.1"/>
</dbReference>
<dbReference type="OrthoDB" id="946254at2"/>
<feature type="transmembrane region" description="Helical" evidence="1">
    <location>
        <begin position="199"/>
        <end position="219"/>
    </location>
</feature>
<evidence type="ECO:0008006" key="4">
    <source>
        <dbReference type="Google" id="ProtNLM"/>
    </source>
</evidence>
<dbReference type="AlphaFoldDB" id="A0A399D5A7"/>
<name>A0A399D5A7_9BACT</name>
<evidence type="ECO:0000313" key="3">
    <source>
        <dbReference type="Proteomes" id="UP000266441"/>
    </source>
</evidence>
<dbReference type="EMBL" id="QWET01000002">
    <property type="protein sequence ID" value="RIH66676.1"/>
    <property type="molecule type" value="Genomic_DNA"/>
</dbReference>
<evidence type="ECO:0000256" key="1">
    <source>
        <dbReference type="SAM" id="Phobius"/>
    </source>
</evidence>
<protein>
    <recommendedName>
        <fullName evidence="4">Ceramidase</fullName>
    </recommendedName>
</protein>
<comment type="caution">
    <text evidence="2">The sequence shown here is derived from an EMBL/GenBank/DDBJ whole genome shotgun (WGS) entry which is preliminary data.</text>
</comment>
<evidence type="ECO:0000313" key="2">
    <source>
        <dbReference type="EMBL" id="RIH66676.1"/>
    </source>
</evidence>
<accession>A0A399D5A7</accession>
<feature type="transmembrane region" description="Helical" evidence="1">
    <location>
        <begin position="86"/>
        <end position="106"/>
    </location>
</feature>
<feature type="transmembrane region" description="Helical" evidence="1">
    <location>
        <begin position="31"/>
        <end position="48"/>
    </location>
</feature>
<sequence length="225" mass="26304">MILFYWLNIPLRDGGHTYTETNLEKVIVEPWNFVTAALFVAVAVFWFLKIRKETSRFRFMFSLLVLLLIGGVGGTIYHGFRWHRAFLMMDWMPIMLITFSASFYFFMKAWRKWWPPVILLMVFFFSQGALFNSGLPVQTAINVNYASMAVVVLFPIGWYLAKTGFRNGYLVGTALISFGVALFFRWADTFAWLPMGTHFLWHVFGLLAVHLMLQFLFCVRRAETR</sequence>
<keyword evidence="3" id="KW-1185">Reference proteome</keyword>
<keyword evidence="1" id="KW-0812">Transmembrane</keyword>
<keyword evidence="1" id="KW-1133">Transmembrane helix</keyword>
<organism evidence="2 3">
    <name type="scientific">Mariniphaga sediminis</name>
    <dbReference type="NCBI Taxonomy" id="1628158"/>
    <lineage>
        <taxon>Bacteria</taxon>
        <taxon>Pseudomonadati</taxon>
        <taxon>Bacteroidota</taxon>
        <taxon>Bacteroidia</taxon>
        <taxon>Marinilabiliales</taxon>
        <taxon>Prolixibacteraceae</taxon>
        <taxon>Mariniphaga</taxon>
    </lineage>
</organism>
<gene>
    <name evidence="2" type="ORF">D1164_03505</name>
</gene>